<dbReference type="Proteomes" id="UP000035065">
    <property type="component" value="Unassembled WGS sequence"/>
</dbReference>
<dbReference type="Pfam" id="PF22752">
    <property type="entry name" value="DUF488-N3i"/>
    <property type="match status" value="1"/>
</dbReference>
<dbReference type="eggNOG" id="COG3189">
    <property type="taxonomic scope" value="Bacteria"/>
</dbReference>
<evidence type="ECO:0000313" key="2">
    <source>
        <dbReference type="Proteomes" id="UP000035065"/>
    </source>
</evidence>
<evidence type="ECO:0000313" key="1">
    <source>
        <dbReference type="EMBL" id="EGD56721.1"/>
    </source>
</evidence>
<organism evidence="1 2">
    <name type="scientific">Gordonia neofelifaecis NRRL B-59395</name>
    <dbReference type="NCBI Taxonomy" id="644548"/>
    <lineage>
        <taxon>Bacteria</taxon>
        <taxon>Bacillati</taxon>
        <taxon>Actinomycetota</taxon>
        <taxon>Actinomycetes</taxon>
        <taxon>Mycobacteriales</taxon>
        <taxon>Gordoniaceae</taxon>
        <taxon>Gordonia</taxon>
    </lineage>
</organism>
<accession>F1YE88</accession>
<keyword evidence="2" id="KW-1185">Reference proteome</keyword>
<dbReference type="InterPro" id="IPR052552">
    <property type="entry name" value="YeaO-like"/>
</dbReference>
<sequence length="121" mass="13667">MEVMTVSIARVYDDPDDHRVLVDRLWPRGVHKDDPRVGRWLKEVAPSNDLRKWYHGHPDEYDAFTVRYRTELDRPGAQADALAELVRLGEAGDVELATSAKDPARSHVPTIVAALADRGVR</sequence>
<dbReference type="EMBL" id="AEUD01000001">
    <property type="protein sequence ID" value="EGD56721.1"/>
    <property type="molecule type" value="Genomic_DNA"/>
</dbReference>
<evidence type="ECO:0008006" key="3">
    <source>
        <dbReference type="Google" id="ProtNLM"/>
    </source>
</evidence>
<comment type="caution">
    <text evidence="1">The sequence shown here is derived from an EMBL/GenBank/DDBJ whole genome shotgun (WGS) entry which is preliminary data.</text>
</comment>
<proteinExistence type="predicted"/>
<dbReference type="AlphaFoldDB" id="F1YE88"/>
<dbReference type="PANTHER" id="PTHR36849:SF1">
    <property type="entry name" value="CYTOPLASMIC PROTEIN"/>
    <property type="match status" value="1"/>
</dbReference>
<dbReference type="STRING" id="644548.SCNU_00045"/>
<dbReference type="PANTHER" id="PTHR36849">
    <property type="entry name" value="CYTOPLASMIC PROTEIN-RELATED"/>
    <property type="match status" value="1"/>
</dbReference>
<reference evidence="1 2" key="1">
    <citation type="journal article" date="2011" name="J. Bacteriol.">
        <title>Draft Genome Sequence of Gordonia neofelifaecis NRRL B-59395, a Cholesterol-Degrading Actinomycete.</title>
        <authorList>
            <person name="Ge F."/>
            <person name="Li W."/>
            <person name="Chen G."/>
            <person name="Liu Y."/>
            <person name="Zhang G."/>
            <person name="Yong B."/>
            <person name="Wang Q."/>
            <person name="Wang N."/>
            <person name="Huang Z."/>
            <person name="Li W."/>
            <person name="Wang J."/>
            <person name="Wu C."/>
            <person name="Xie Q."/>
            <person name="Liu G."/>
        </authorList>
    </citation>
    <scope>NUCLEOTIDE SEQUENCE [LARGE SCALE GENOMIC DNA]</scope>
    <source>
        <strain evidence="1 2">NRRL B-59395</strain>
    </source>
</reference>
<gene>
    <name evidence="1" type="ORF">SCNU_00045</name>
</gene>
<protein>
    <recommendedName>
        <fullName evidence="3">Uroporphyrin-III C-methyltransferase</fullName>
    </recommendedName>
</protein>
<name>F1YE88_9ACTN</name>